<dbReference type="InterPro" id="IPR036259">
    <property type="entry name" value="MFS_trans_sf"/>
</dbReference>
<feature type="transmembrane region" description="Helical" evidence="5">
    <location>
        <begin position="66"/>
        <end position="89"/>
    </location>
</feature>
<dbReference type="GO" id="GO:0016020">
    <property type="term" value="C:membrane"/>
    <property type="evidence" value="ECO:0007669"/>
    <property type="project" value="UniProtKB-SubCell"/>
</dbReference>
<name>A0A0U5GK10_ASPCI</name>
<evidence type="ECO:0000256" key="2">
    <source>
        <dbReference type="ARBA" id="ARBA00022692"/>
    </source>
</evidence>
<dbReference type="Pfam" id="PF00083">
    <property type="entry name" value="Sugar_tr"/>
    <property type="match status" value="1"/>
</dbReference>
<dbReference type="Gene3D" id="1.20.1250.20">
    <property type="entry name" value="MFS general substrate transporter like domains"/>
    <property type="match status" value="1"/>
</dbReference>
<evidence type="ECO:0000256" key="5">
    <source>
        <dbReference type="SAM" id="Phobius"/>
    </source>
</evidence>
<evidence type="ECO:0000256" key="4">
    <source>
        <dbReference type="ARBA" id="ARBA00023136"/>
    </source>
</evidence>
<protein>
    <recommendedName>
        <fullName evidence="8">Major facilitator superfamily (MFS) profile domain-containing protein</fullName>
    </recommendedName>
</protein>
<feature type="transmembrane region" description="Helical" evidence="5">
    <location>
        <begin position="32"/>
        <end position="54"/>
    </location>
</feature>
<dbReference type="Proteomes" id="UP000054771">
    <property type="component" value="Unassembled WGS sequence"/>
</dbReference>
<dbReference type="PANTHER" id="PTHR48022">
    <property type="entry name" value="PLASTIDIC GLUCOSE TRANSPORTER 4"/>
    <property type="match status" value="1"/>
</dbReference>
<proteinExistence type="predicted"/>
<accession>A0A0U5GK10</accession>
<sequence length="109" mass="11874">MLCSTACMVLAQGAVGGLSSDLTNMSSNRAVIFFYFFAQFTLPIGMFIILFMYGAEIAPLGIRHKVTAMGAAASWLFNFMVAKVTPIAFSNIGWRYTSSTRQLVQRAAS</sequence>
<dbReference type="OrthoDB" id="6612291at2759"/>
<keyword evidence="2 5" id="KW-0812">Transmembrane</keyword>
<reference evidence="7" key="1">
    <citation type="journal article" date="2016" name="Genome Announc.">
        <title>Draft genome sequences of fungus Aspergillus calidoustus.</title>
        <authorList>
            <person name="Horn F."/>
            <person name="Linde J."/>
            <person name="Mattern D.J."/>
            <person name="Walther G."/>
            <person name="Guthke R."/>
            <person name="Scherlach K."/>
            <person name="Martin K."/>
            <person name="Brakhage A.A."/>
            <person name="Petzke L."/>
            <person name="Valiante V."/>
        </authorList>
    </citation>
    <scope>NUCLEOTIDE SEQUENCE [LARGE SCALE GENOMIC DNA]</scope>
    <source>
        <strain evidence="7">SF006504</strain>
    </source>
</reference>
<keyword evidence="4 5" id="KW-0472">Membrane</keyword>
<comment type="subcellular location">
    <subcellularLocation>
        <location evidence="1">Membrane</location>
        <topology evidence="1">Multi-pass membrane protein</topology>
    </subcellularLocation>
</comment>
<dbReference type="InterPro" id="IPR005828">
    <property type="entry name" value="MFS_sugar_transport-like"/>
</dbReference>
<evidence type="ECO:0000313" key="6">
    <source>
        <dbReference type="EMBL" id="CEL11288.1"/>
    </source>
</evidence>
<evidence type="ECO:0000313" key="7">
    <source>
        <dbReference type="Proteomes" id="UP000054771"/>
    </source>
</evidence>
<gene>
    <name evidence="6" type="ORF">ASPCAL14391</name>
</gene>
<dbReference type="EMBL" id="CDMC01000024">
    <property type="protein sequence ID" value="CEL11288.1"/>
    <property type="molecule type" value="Genomic_DNA"/>
</dbReference>
<dbReference type="PANTHER" id="PTHR48022:SF2">
    <property type="entry name" value="PLASTIDIC GLUCOSE TRANSPORTER 4"/>
    <property type="match status" value="1"/>
</dbReference>
<keyword evidence="3 5" id="KW-1133">Transmembrane helix</keyword>
<organism evidence="6 7">
    <name type="scientific">Aspergillus calidoustus</name>
    <dbReference type="NCBI Taxonomy" id="454130"/>
    <lineage>
        <taxon>Eukaryota</taxon>
        <taxon>Fungi</taxon>
        <taxon>Dikarya</taxon>
        <taxon>Ascomycota</taxon>
        <taxon>Pezizomycotina</taxon>
        <taxon>Eurotiomycetes</taxon>
        <taxon>Eurotiomycetidae</taxon>
        <taxon>Eurotiales</taxon>
        <taxon>Aspergillaceae</taxon>
        <taxon>Aspergillus</taxon>
        <taxon>Aspergillus subgen. Nidulantes</taxon>
    </lineage>
</organism>
<dbReference type="InterPro" id="IPR050360">
    <property type="entry name" value="MFS_Sugar_Transporters"/>
</dbReference>
<dbReference type="GO" id="GO:0005351">
    <property type="term" value="F:carbohydrate:proton symporter activity"/>
    <property type="evidence" value="ECO:0007669"/>
    <property type="project" value="TreeGrafter"/>
</dbReference>
<dbReference type="AlphaFoldDB" id="A0A0U5GK10"/>
<evidence type="ECO:0008006" key="8">
    <source>
        <dbReference type="Google" id="ProtNLM"/>
    </source>
</evidence>
<evidence type="ECO:0000256" key="1">
    <source>
        <dbReference type="ARBA" id="ARBA00004141"/>
    </source>
</evidence>
<keyword evidence="7" id="KW-1185">Reference proteome</keyword>
<evidence type="ECO:0000256" key="3">
    <source>
        <dbReference type="ARBA" id="ARBA00022989"/>
    </source>
</evidence>